<evidence type="ECO:0000313" key="2">
    <source>
        <dbReference type="Proteomes" id="UP000050867"/>
    </source>
</evidence>
<dbReference type="eggNOG" id="COG0140">
    <property type="taxonomic scope" value="Bacteria"/>
</dbReference>
<dbReference type="Proteomes" id="UP000050867">
    <property type="component" value="Unassembled WGS sequence"/>
</dbReference>
<dbReference type="STRING" id="76728.AQ490_03525"/>
<gene>
    <name evidence="1" type="ORF">AQ490_03525</name>
</gene>
<organism evidence="1 2">
    <name type="scientific">Wenjunlia vitaminophila</name>
    <name type="common">Streptomyces vitaminophilus</name>
    <dbReference type="NCBI Taxonomy" id="76728"/>
    <lineage>
        <taxon>Bacteria</taxon>
        <taxon>Bacillati</taxon>
        <taxon>Actinomycetota</taxon>
        <taxon>Actinomycetes</taxon>
        <taxon>Kitasatosporales</taxon>
        <taxon>Streptomycetaceae</taxon>
        <taxon>Wenjunlia</taxon>
    </lineage>
</organism>
<reference evidence="1 2" key="1">
    <citation type="submission" date="2015-10" db="EMBL/GenBank/DDBJ databases">
        <title>Draft genome sequence of pyrrolomycin-producing Streptomyces vitaminophilus.</title>
        <authorList>
            <person name="Graham D.E."/>
            <person name="Mahan K.M."/>
            <person name="Klingeman D.M."/>
            <person name="Hettich R.L."/>
            <person name="Parry R.J."/>
        </authorList>
    </citation>
    <scope>NUCLEOTIDE SEQUENCE [LARGE SCALE GENOMIC DNA]</scope>
    <source>
        <strain evidence="1 2">ATCC 31673</strain>
    </source>
</reference>
<protein>
    <submittedName>
        <fullName evidence="1">Uncharacterized protein</fullName>
    </submittedName>
</protein>
<accession>A0A0T6LTH7</accession>
<comment type="caution">
    <text evidence="1">The sequence shown here is derived from an EMBL/GenBank/DDBJ whole genome shotgun (WGS) entry which is preliminary data.</text>
</comment>
<keyword evidence="2" id="KW-1185">Reference proteome</keyword>
<name>A0A0T6LTH7_WENVI</name>
<sequence length="491" mass="52907">MPPVRLLPTDALARLARKSPMFDAAVRLAHWIGPHRPVTADGVLELGDARRAARELNLLPPEDLESELDQIGGAEELPELDLPWSIAEELEFIDIEDGTARPGAALAAVDTAGAEELLDLWWEAAEVVVADACLPSVDALLASLEDGDLAAGEQELGLETDPELLYEALENLYVISALETGFDQERDADDEQAVPLPVLAASMVVPDDMEAPTDEALEEVSSLMMRLDGALQLVAGTGVVEYQPVDPALVVDDEEDLAASEALVEELDEEDVSRYGMVRLTPLGIYGVRRRLLLAGALAPAVGELVDAGADELLEAMADYPDGAARAEAQGWIEHRDPVAAARELLGAARGDDPQAPLRRLYCQQALALLGPAGDPALREVLDDRHLGGLARVRLAENRAADVPEPSEEMVFWLTVDTLAAQLAEDDEELLQELVRGIPVRDEHDSFFSAAWKVDHPATVEVLEALGRLHPDRAVAKEARKAALKARSSRA</sequence>
<proteinExistence type="predicted"/>
<dbReference type="OrthoDB" id="3848264at2"/>
<evidence type="ECO:0000313" key="1">
    <source>
        <dbReference type="EMBL" id="KRV49350.1"/>
    </source>
</evidence>
<dbReference type="EMBL" id="LLZU01000013">
    <property type="protein sequence ID" value="KRV49350.1"/>
    <property type="molecule type" value="Genomic_DNA"/>
</dbReference>
<dbReference type="AlphaFoldDB" id="A0A0T6LTH7"/>